<dbReference type="Gene3D" id="3.40.50.720">
    <property type="entry name" value="NAD(P)-binding Rossmann-like Domain"/>
    <property type="match status" value="1"/>
</dbReference>
<dbReference type="Pfam" id="PF01408">
    <property type="entry name" value="GFO_IDH_MocA"/>
    <property type="match status" value="1"/>
</dbReference>
<feature type="domain" description="GFO/IDH/MocA-like oxidoreductase" evidence="2">
    <location>
        <begin position="114"/>
        <end position="173"/>
    </location>
</feature>
<feature type="domain" description="Gfo/Idh/MocA-like oxidoreductase N-terminal" evidence="1">
    <location>
        <begin position="35"/>
        <end position="104"/>
    </location>
</feature>
<dbReference type="SUPFAM" id="SSF51735">
    <property type="entry name" value="NAD(P)-binding Rossmann-fold domains"/>
    <property type="match status" value="1"/>
</dbReference>
<organism evidence="3">
    <name type="scientific">marine metagenome</name>
    <dbReference type="NCBI Taxonomy" id="408172"/>
    <lineage>
        <taxon>unclassified sequences</taxon>
        <taxon>metagenomes</taxon>
        <taxon>ecological metagenomes</taxon>
    </lineage>
</organism>
<dbReference type="PANTHER" id="PTHR43377:SF1">
    <property type="entry name" value="BILIVERDIN REDUCTASE A"/>
    <property type="match status" value="1"/>
</dbReference>
<dbReference type="InterPro" id="IPR036291">
    <property type="entry name" value="NAD(P)-bd_dom_sf"/>
</dbReference>
<dbReference type="InterPro" id="IPR051450">
    <property type="entry name" value="Gfo/Idh/MocA_Oxidoreductases"/>
</dbReference>
<evidence type="ECO:0008006" key="4">
    <source>
        <dbReference type="Google" id="ProtNLM"/>
    </source>
</evidence>
<accession>A0A382XV73</accession>
<dbReference type="PANTHER" id="PTHR43377">
    <property type="entry name" value="BILIVERDIN REDUCTASE A"/>
    <property type="match status" value="1"/>
</dbReference>
<sequence length="213" mass="24467">MRCIVVGLGVQGEKRAICAGKDYVSSVDPVNPKADFKKIQDVPLIAYDAALVCVPDNQKFHIIKYLIKNQKHILIEKPLLTNNLNMIKNIEKMAKQMKVVCYTAYNHRFEPHYIRMKKLITSGKLGKIYSCRMFYGNGTARLVKNSKWRDKDQGVLTDLGSHLLDTTKFWWDGIGEKFKFYSKNYFENRSPDHVIIGSEGSSPRVELEMSLVM</sequence>
<name>A0A382XV73_9ZZZZ</name>
<dbReference type="InterPro" id="IPR000683">
    <property type="entry name" value="Gfo/Idh/MocA-like_OxRdtase_N"/>
</dbReference>
<evidence type="ECO:0000313" key="3">
    <source>
        <dbReference type="EMBL" id="SVD74729.1"/>
    </source>
</evidence>
<proteinExistence type="predicted"/>
<dbReference type="Gene3D" id="3.30.360.10">
    <property type="entry name" value="Dihydrodipicolinate Reductase, domain 2"/>
    <property type="match status" value="1"/>
</dbReference>
<dbReference type="GO" id="GO:0000166">
    <property type="term" value="F:nucleotide binding"/>
    <property type="evidence" value="ECO:0007669"/>
    <property type="project" value="InterPro"/>
</dbReference>
<evidence type="ECO:0000259" key="2">
    <source>
        <dbReference type="Pfam" id="PF22725"/>
    </source>
</evidence>
<evidence type="ECO:0000259" key="1">
    <source>
        <dbReference type="Pfam" id="PF01408"/>
    </source>
</evidence>
<dbReference type="AlphaFoldDB" id="A0A382XV73"/>
<dbReference type="EMBL" id="UINC01170602">
    <property type="protein sequence ID" value="SVD74729.1"/>
    <property type="molecule type" value="Genomic_DNA"/>
</dbReference>
<gene>
    <name evidence="3" type="ORF">METZ01_LOCUS427583</name>
</gene>
<dbReference type="InterPro" id="IPR055170">
    <property type="entry name" value="GFO_IDH_MocA-like_dom"/>
</dbReference>
<reference evidence="3" key="1">
    <citation type="submission" date="2018-05" db="EMBL/GenBank/DDBJ databases">
        <authorList>
            <person name="Lanie J.A."/>
            <person name="Ng W.-L."/>
            <person name="Kazmierczak K.M."/>
            <person name="Andrzejewski T.M."/>
            <person name="Davidsen T.M."/>
            <person name="Wayne K.J."/>
            <person name="Tettelin H."/>
            <person name="Glass J.I."/>
            <person name="Rusch D."/>
            <person name="Podicherti R."/>
            <person name="Tsui H.-C.T."/>
            <person name="Winkler M.E."/>
        </authorList>
    </citation>
    <scope>NUCLEOTIDE SEQUENCE</scope>
</reference>
<feature type="non-terminal residue" evidence="3">
    <location>
        <position position="213"/>
    </location>
</feature>
<protein>
    <recommendedName>
        <fullName evidence="4">Gfo/Idh/MocA-like oxidoreductase N-terminal domain-containing protein</fullName>
    </recommendedName>
</protein>
<dbReference type="Pfam" id="PF22725">
    <property type="entry name" value="GFO_IDH_MocA_C3"/>
    <property type="match status" value="1"/>
</dbReference>